<dbReference type="EMBL" id="CANL01000034">
    <property type="protein sequence ID" value="CCM64427.1"/>
    <property type="molecule type" value="Genomic_DNA"/>
</dbReference>
<dbReference type="InterPro" id="IPR013099">
    <property type="entry name" value="K_chnl_dom"/>
</dbReference>
<reference evidence="3 4" key="1">
    <citation type="journal article" date="2013" name="ISME J.">
        <title>Metabolic model for the filamentous 'Candidatus Microthrix parvicella' based on genomic and metagenomic analyses.</title>
        <authorList>
            <person name="Jon McIlroy S."/>
            <person name="Kristiansen R."/>
            <person name="Albertsen M."/>
            <person name="Michael Karst S."/>
            <person name="Rossetti S."/>
            <person name="Lund Nielsen J."/>
            <person name="Tandoi V."/>
            <person name="James Seviour R."/>
            <person name="Nielsen P.H."/>
        </authorList>
    </citation>
    <scope>NUCLEOTIDE SEQUENCE [LARGE SCALE GENOMIC DNA]</scope>
    <source>
        <strain evidence="3 4">RN1</strain>
    </source>
</reference>
<gene>
    <name evidence="3" type="ORF">BN381_40041</name>
</gene>
<feature type="transmembrane region" description="Helical" evidence="1">
    <location>
        <begin position="145"/>
        <end position="166"/>
    </location>
</feature>
<accession>R4Z6D0</accession>
<protein>
    <recommendedName>
        <fullName evidence="2">Potassium channel domain-containing protein</fullName>
    </recommendedName>
</protein>
<dbReference type="Proteomes" id="UP000018291">
    <property type="component" value="Unassembled WGS sequence"/>
</dbReference>
<keyword evidence="1" id="KW-0812">Transmembrane</keyword>
<feature type="domain" description="Potassium channel" evidence="2">
    <location>
        <begin position="91"/>
        <end position="166"/>
    </location>
</feature>
<sequence length="186" mass="19830">MSDPTPSTLSRRTRRRLIILGLLRACSSTVVLLALYFVVPLDRSDAIPIGASLALALVVLLGVAVWQMKATIRSSHPPIRAVEALGVTVPLFLLLFATSYFLMAQSNPANFSAGLTRIDALYFTITAFSSTGFGDITATSQSARLLVSVQMILDLLVLGLGVKAFVGAVQLGRQHHSSSTDTPTDT</sequence>
<feature type="transmembrane region" description="Helical" evidence="1">
    <location>
        <begin position="45"/>
        <end position="66"/>
    </location>
</feature>
<dbReference type="SUPFAM" id="SSF81324">
    <property type="entry name" value="Voltage-gated potassium channels"/>
    <property type="match status" value="1"/>
</dbReference>
<evidence type="ECO:0000313" key="4">
    <source>
        <dbReference type="Proteomes" id="UP000018291"/>
    </source>
</evidence>
<dbReference type="Pfam" id="PF07885">
    <property type="entry name" value="Ion_trans_2"/>
    <property type="match status" value="1"/>
</dbReference>
<dbReference type="Gene3D" id="1.10.287.70">
    <property type="match status" value="1"/>
</dbReference>
<dbReference type="HOGENOM" id="CLU_112040_0_0_11"/>
<dbReference type="eggNOG" id="ENOG5032SBH">
    <property type="taxonomic scope" value="Bacteria"/>
</dbReference>
<feature type="transmembrane region" description="Helical" evidence="1">
    <location>
        <begin position="78"/>
        <end position="100"/>
    </location>
</feature>
<dbReference type="STRING" id="1229780.BN381_40041"/>
<keyword evidence="1" id="KW-1133">Transmembrane helix</keyword>
<dbReference type="AlphaFoldDB" id="R4Z6D0"/>
<comment type="caution">
    <text evidence="3">The sequence shown here is derived from an EMBL/GenBank/DDBJ whole genome shotgun (WGS) entry which is preliminary data.</text>
</comment>
<evidence type="ECO:0000256" key="1">
    <source>
        <dbReference type="SAM" id="Phobius"/>
    </source>
</evidence>
<evidence type="ECO:0000259" key="2">
    <source>
        <dbReference type="Pfam" id="PF07885"/>
    </source>
</evidence>
<feature type="transmembrane region" description="Helical" evidence="1">
    <location>
        <begin position="120"/>
        <end position="138"/>
    </location>
</feature>
<name>R4Z6D0_9ACTN</name>
<keyword evidence="1" id="KW-0472">Membrane</keyword>
<evidence type="ECO:0000313" key="3">
    <source>
        <dbReference type="EMBL" id="CCM64427.1"/>
    </source>
</evidence>
<proteinExistence type="predicted"/>
<keyword evidence="4" id="KW-1185">Reference proteome</keyword>
<feature type="transmembrane region" description="Helical" evidence="1">
    <location>
        <begin position="17"/>
        <end position="39"/>
    </location>
</feature>
<organism evidence="3 4">
    <name type="scientific">Candidatus Neomicrothrix parvicella RN1</name>
    <dbReference type="NCBI Taxonomy" id="1229780"/>
    <lineage>
        <taxon>Bacteria</taxon>
        <taxon>Bacillati</taxon>
        <taxon>Actinomycetota</taxon>
        <taxon>Acidimicrobiia</taxon>
        <taxon>Acidimicrobiales</taxon>
        <taxon>Microthrixaceae</taxon>
        <taxon>Candidatus Neomicrothrix</taxon>
    </lineage>
</organism>